<evidence type="ECO:0000313" key="3">
    <source>
        <dbReference type="Proteomes" id="UP001159364"/>
    </source>
</evidence>
<reference evidence="2 3" key="1">
    <citation type="submission" date="2021-09" db="EMBL/GenBank/DDBJ databases">
        <title>Genomic insights and catalytic innovation underlie evolution of tropane alkaloids biosynthesis.</title>
        <authorList>
            <person name="Wang Y.-J."/>
            <person name="Tian T."/>
            <person name="Huang J.-P."/>
            <person name="Huang S.-X."/>
        </authorList>
    </citation>
    <scope>NUCLEOTIDE SEQUENCE [LARGE SCALE GENOMIC DNA]</scope>
    <source>
        <strain evidence="2">KIB-2018</strain>
        <tissue evidence="2">Leaf</tissue>
    </source>
</reference>
<dbReference type="PANTHER" id="PTHR35708">
    <property type="entry name" value="GB|AAD25831.1"/>
    <property type="match status" value="1"/>
</dbReference>
<keyword evidence="3" id="KW-1185">Reference proteome</keyword>
<accession>A0AAV8S7Z0</accession>
<keyword evidence="1" id="KW-0472">Membrane</keyword>
<dbReference type="Proteomes" id="UP001159364">
    <property type="component" value="Linkage Group LG12"/>
</dbReference>
<evidence type="ECO:0000313" key="2">
    <source>
        <dbReference type="EMBL" id="KAJ8748156.1"/>
    </source>
</evidence>
<protein>
    <submittedName>
        <fullName evidence="2">Uncharacterized protein</fullName>
    </submittedName>
</protein>
<dbReference type="EMBL" id="JAIWQS010000012">
    <property type="protein sequence ID" value="KAJ8748156.1"/>
    <property type="molecule type" value="Genomic_DNA"/>
</dbReference>
<gene>
    <name evidence="2" type="ORF">K2173_000564</name>
</gene>
<sequence length="241" mass="26700">MDFALCFSRNHLSWIVLLGPLLILASILSYGFSAMLLISTVLILSSIIFTFSNRKQRSEDESSKDEILRADQEISAHIECAATNQAGRPESECIRQKDDVRVEDDRSEVGDDCLAKPSPVVLSESDGLASSSTSEESEVEWSFQDNVLHSTDWSDGSMSDEEGLIEIALTSGGHYAGDKQEDPKLQVQKKLPDFAPAAFLKQQYGLTELLAELNEMNEEENLIEIDIFMGSIKCPRFGIEA</sequence>
<name>A0AAV8S7Z0_9ROSI</name>
<comment type="caution">
    <text evidence="2">The sequence shown here is derived from an EMBL/GenBank/DDBJ whole genome shotgun (WGS) entry which is preliminary data.</text>
</comment>
<keyword evidence="1" id="KW-0812">Transmembrane</keyword>
<organism evidence="2 3">
    <name type="scientific">Erythroxylum novogranatense</name>
    <dbReference type="NCBI Taxonomy" id="1862640"/>
    <lineage>
        <taxon>Eukaryota</taxon>
        <taxon>Viridiplantae</taxon>
        <taxon>Streptophyta</taxon>
        <taxon>Embryophyta</taxon>
        <taxon>Tracheophyta</taxon>
        <taxon>Spermatophyta</taxon>
        <taxon>Magnoliopsida</taxon>
        <taxon>eudicotyledons</taxon>
        <taxon>Gunneridae</taxon>
        <taxon>Pentapetalae</taxon>
        <taxon>rosids</taxon>
        <taxon>fabids</taxon>
        <taxon>Malpighiales</taxon>
        <taxon>Erythroxylaceae</taxon>
        <taxon>Erythroxylum</taxon>
    </lineage>
</organism>
<dbReference type="AlphaFoldDB" id="A0AAV8S7Z0"/>
<feature type="transmembrane region" description="Helical" evidence="1">
    <location>
        <begin position="34"/>
        <end position="52"/>
    </location>
</feature>
<proteinExistence type="predicted"/>
<dbReference type="PANTHER" id="PTHR35708:SF3">
    <property type="entry name" value="GB|AAD25831.1"/>
    <property type="match status" value="1"/>
</dbReference>
<keyword evidence="1" id="KW-1133">Transmembrane helix</keyword>
<evidence type="ECO:0000256" key="1">
    <source>
        <dbReference type="SAM" id="Phobius"/>
    </source>
</evidence>